<dbReference type="Proteomes" id="UP000510888">
    <property type="component" value="Plasmid PPGU16_p2"/>
</dbReference>
<sequence length="94" mass="10776">MTCTFDHAWYARVQGHAAIESARFWLNETMLTLPKGASQRYQDMATRGQYFAHLAERLNLTPAELDRHLIENAISDSRMRGIEGQQMHLFPLAA</sequence>
<reference evidence="1 2" key="1">
    <citation type="journal article" date="2020" name="Genes (Basel)">
        <title>Genomic Comparison of Insect Gut Symbionts from Divergent Burkholderia Subclades.</title>
        <authorList>
            <person name="Takeshita K."/>
            <person name="Kikuchi Y."/>
        </authorList>
    </citation>
    <scope>NUCLEOTIDE SEQUENCE [LARGE SCALE GENOMIC DNA]</scope>
    <source>
        <strain evidence="1 2">PGU16</strain>
        <plasmid evidence="1 2">PPGU16_p2</plasmid>
    </source>
</reference>
<keyword evidence="2" id="KW-1185">Reference proteome</keyword>
<geneLocation type="plasmid" evidence="1 2">
    <name>PPGU16_p2</name>
</geneLocation>
<dbReference type="KEGG" id="plad:PPGU16_83300"/>
<dbReference type="RefSeq" id="WP_180727238.1">
    <property type="nucleotide sequence ID" value="NZ_AP023177.1"/>
</dbReference>
<evidence type="ECO:0000313" key="1">
    <source>
        <dbReference type="EMBL" id="BCF95263.1"/>
    </source>
</evidence>
<dbReference type="EMBL" id="AP023177">
    <property type="protein sequence ID" value="BCF95263.1"/>
    <property type="molecule type" value="Genomic_DNA"/>
</dbReference>
<evidence type="ECO:0000313" key="2">
    <source>
        <dbReference type="Proteomes" id="UP000510888"/>
    </source>
</evidence>
<accession>A0A7I8C355</accession>
<dbReference type="AlphaFoldDB" id="A0A7I8C355"/>
<keyword evidence="1" id="KW-0614">Plasmid</keyword>
<proteinExistence type="predicted"/>
<name>A0A7I8C355_9BURK</name>
<organism evidence="1 2">
    <name type="scientific">Paraburkholderia largidicola</name>
    <dbReference type="NCBI Taxonomy" id="3014751"/>
    <lineage>
        <taxon>Bacteria</taxon>
        <taxon>Pseudomonadati</taxon>
        <taxon>Pseudomonadota</taxon>
        <taxon>Betaproteobacteria</taxon>
        <taxon>Burkholderiales</taxon>
        <taxon>Burkholderiaceae</taxon>
        <taxon>Paraburkholderia</taxon>
    </lineage>
</organism>
<gene>
    <name evidence="1" type="ORF">PPGU16_83300</name>
</gene>
<protein>
    <submittedName>
        <fullName evidence="1">Uncharacterized protein</fullName>
    </submittedName>
</protein>